<evidence type="ECO:0000313" key="6">
    <source>
        <dbReference type="EMBL" id="MET4570794.1"/>
    </source>
</evidence>
<dbReference type="Gene3D" id="2.60.40.1180">
    <property type="entry name" value="Golgi alpha-mannosidase II"/>
    <property type="match status" value="2"/>
</dbReference>
<feature type="domain" description="DUF5110" evidence="4">
    <location>
        <begin position="670"/>
        <end position="739"/>
    </location>
</feature>
<feature type="domain" description="Glycosyl hydrolase family 31 C-terminal" evidence="5">
    <location>
        <begin position="567"/>
        <end position="654"/>
    </location>
</feature>
<dbReference type="RefSeq" id="WP_354552360.1">
    <property type="nucleotide sequence ID" value="NZ_JBEPSD010000003.1"/>
</dbReference>
<dbReference type="Pfam" id="PF01055">
    <property type="entry name" value="Glyco_hydro_31_2nd"/>
    <property type="match status" value="1"/>
</dbReference>
<evidence type="ECO:0000313" key="7">
    <source>
        <dbReference type="Proteomes" id="UP001549251"/>
    </source>
</evidence>
<sequence>MTIPPTRTAKPGPTLAAWLWLGLALAPAGGIAAAVPAQTAQASPMAQLANHAITIDFGADRLDVHFIAPGIVRVHFEPGRHTGMPTLVLDPAAAPTRFAQVRGAKDADGASLASAAASVHWDRQHRQLRIDDARQRTLLRIDVDALRHGRLQAQHAGDDALYGIGGYNATEDASAGMLRSGKQVASAGEQGHAGAPFVWSSAGYGVLLDSDGATFTLQPGMIGADSPRKDTDVYILLGTPTQLFGALAQLSGRTPLFPKWAMGFTNSQWGIDQKELLQIVDTYRAKHIPIDNITLDFDWKAWGDDNYGEFRWNPTKFPDGPSGALKKQMDARGIKLTGIMKPRIHVDTVEGRYASAHDFWVPGEAVSDDYFSHKPVKNIDFDLAAARRWFGDLAIKYGYDDGIVGWWNDEADTTGSDTEFMNMQRALYDSQRGVSNQRVWSINRNFWLGSQRYAYGLWSGDIPTGFASMAGQRARMLSAINVGAMQWGMDGGGFKDGTPTPENYARWIQFGAFTPIFRVHGELGQKRQPWVYGPVAEKAATAAIRLRYALIPYIYSYEHARRATGVGLVRPLLFDWPEDPNVRNDVDSWLFGDWLLASPVVVQGQTAKDIYLPAGRWTDWFSGKVYEGGRSIRLAIDSKTWSDIPLFVRDGAIIPTRPPEDYVGEQPLVQLDVDVFPAARRSTFDYYDDDGSSYDYEHGAYFLQPLSAQRRGNAIELELGAASGSFKPALRFYLLKIHGAAAASVGQLKAFADPAALQRSGGEGWARGHDRYGDVTYVRVAAARAAQITIAM</sequence>
<evidence type="ECO:0000256" key="1">
    <source>
        <dbReference type="ARBA" id="ARBA00007806"/>
    </source>
</evidence>
<dbReference type="CDD" id="cd06589">
    <property type="entry name" value="GH31"/>
    <property type="match status" value="1"/>
</dbReference>
<dbReference type="Gene3D" id="3.20.20.80">
    <property type="entry name" value="Glycosidases"/>
    <property type="match status" value="1"/>
</dbReference>
<dbReference type="PANTHER" id="PTHR43863:SF2">
    <property type="entry name" value="MALTASE-GLUCOAMYLASE"/>
    <property type="match status" value="1"/>
</dbReference>
<dbReference type="SUPFAM" id="SSF51445">
    <property type="entry name" value="(Trans)glycosidases"/>
    <property type="match status" value="1"/>
</dbReference>
<reference evidence="6 7" key="1">
    <citation type="submission" date="2024-06" db="EMBL/GenBank/DDBJ databases">
        <title>Sorghum-associated microbial communities from plants grown in Nebraska, USA.</title>
        <authorList>
            <person name="Schachtman D."/>
        </authorList>
    </citation>
    <scope>NUCLEOTIDE SEQUENCE [LARGE SCALE GENOMIC DNA]</scope>
    <source>
        <strain evidence="6 7">1757</strain>
    </source>
</reference>
<dbReference type="InterPro" id="IPR051816">
    <property type="entry name" value="Glycosyl_Hydrolase_31"/>
</dbReference>
<dbReference type="Gene3D" id="2.60.40.1760">
    <property type="entry name" value="glycosyl hydrolase (family 31)"/>
    <property type="match status" value="1"/>
</dbReference>
<dbReference type="SUPFAM" id="SSF51011">
    <property type="entry name" value="Glycosyl hydrolase domain"/>
    <property type="match status" value="1"/>
</dbReference>
<feature type="domain" description="Glycoside hydrolase family 31 TIM barrel" evidence="3">
    <location>
        <begin position="254"/>
        <end position="556"/>
    </location>
</feature>
<accession>A0ABV2Q0G3</accession>
<dbReference type="EMBL" id="JBEPSD010000003">
    <property type="protein sequence ID" value="MET4570794.1"/>
    <property type="molecule type" value="Genomic_DNA"/>
</dbReference>
<organism evidence="6 7">
    <name type="scientific">Rhodanobacter soli</name>
    <dbReference type="NCBI Taxonomy" id="590609"/>
    <lineage>
        <taxon>Bacteria</taxon>
        <taxon>Pseudomonadati</taxon>
        <taxon>Pseudomonadota</taxon>
        <taxon>Gammaproteobacteria</taxon>
        <taxon>Lysobacterales</taxon>
        <taxon>Rhodanobacteraceae</taxon>
        <taxon>Rhodanobacter</taxon>
    </lineage>
</organism>
<evidence type="ECO:0000259" key="3">
    <source>
        <dbReference type="Pfam" id="PF01055"/>
    </source>
</evidence>
<keyword evidence="2 6" id="KW-0326">Glycosidase</keyword>
<dbReference type="EC" id="3.2.1.20" evidence="6"/>
<evidence type="ECO:0000259" key="4">
    <source>
        <dbReference type="Pfam" id="PF17137"/>
    </source>
</evidence>
<protein>
    <submittedName>
        <fullName evidence="6">Alpha-glucosidase</fullName>
        <ecNumber evidence="6">3.2.1.20</ecNumber>
    </submittedName>
</protein>
<dbReference type="PANTHER" id="PTHR43863">
    <property type="entry name" value="HYDROLASE, PUTATIVE (AFU_ORTHOLOGUE AFUA_1G03140)-RELATED"/>
    <property type="match status" value="1"/>
</dbReference>
<dbReference type="Pfam" id="PF17137">
    <property type="entry name" value="DUF5110"/>
    <property type="match status" value="1"/>
</dbReference>
<gene>
    <name evidence="6" type="ORF">ABIE04_003173</name>
</gene>
<dbReference type="InterPro" id="IPR013780">
    <property type="entry name" value="Glyco_hydro_b"/>
</dbReference>
<dbReference type="InterPro" id="IPR048395">
    <property type="entry name" value="Glyco_hydro_31_C"/>
</dbReference>
<keyword evidence="7" id="KW-1185">Reference proteome</keyword>
<dbReference type="Proteomes" id="UP001549251">
    <property type="component" value="Unassembled WGS sequence"/>
</dbReference>
<keyword evidence="2 6" id="KW-0378">Hydrolase</keyword>
<dbReference type="Pfam" id="PF21365">
    <property type="entry name" value="Glyco_hydro_31_3rd"/>
    <property type="match status" value="1"/>
</dbReference>
<proteinExistence type="inferred from homology"/>
<dbReference type="InterPro" id="IPR033403">
    <property type="entry name" value="DUF5110"/>
</dbReference>
<dbReference type="InterPro" id="IPR011013">
    <property type="entry name" value="Gal_mutarotase_sf_dom"/>
</dbReference>
<name>A0ABV2Q0G3_9GAMM</name>
<dbReference type="InterPro" id="IPR000322">
    <property type="entry name" value="Glyco_hydro_31_TIM"/>
</dbReference>
<dbReference type="SUPFAM" id="SSF74650">
    <property type="entry name" value="Galactose mutarotase-like"/>
    <property type="match status" value="1"/>
</dbReference>
<comment type="caution">
    <text evidence="6">The sequence shown here is derived from an EMBL/GenBank/DDBJ whole genome shotgun (WGS) entry which is preliminary data.</text>
</comment>
<evidence type="ECO:0000259" key="5">
    <source>
        <dbReference type="Pfam" id="PF21365"/>
    </source>
</evidence>
<evidence type="ECO:0000256" key="2">
    <source>
        <dbReference type="RuleBase" id="RU361185"/>
    </source>
</evidence>
<comment type="similarity">
    <text evidence="1 2">Belongs to the glycosyl hydrolase 31 family.</text>
</comment>
<dbReference type="GO" id="GO:0004558">
    <property type="term" value="F:alpha-1,4-glucosidase activity"/>
    <property type="evidence" value="ECO:0007669"/>
    <property type="project" value="UniProtKB-EC"/>
</dbReference>
<dbReference type="InterPro" id="IPR017853">
    <property type="entry name" value="GH"/>
</dbReference>